<accession>A0A8H6LVX6</accession>
<dbReference type="Proteomes" id="UP000521943">
    <property type="component" value="Unassembled WGS sequence"/>
</dbReference>
<dbReference type="AlphaFoldDB" id="A0A8H6LVX6"/>
<evidence type="ECO:0000313" key="2">
    <source>
        <dbReference type="Proteomes" id="UP000521943"/>
    </source>
</evidence>
<reference evidence="1 2" key="1">
    <citation type="submission" date="2020-07" db="EMBL/GenBank/DDBJ databases">
        <title>Comparative genomics of pyrophilous fungi reveals a link between fire events and developmental genes.</title>
        <authorList>
            <consortium name="DOE Joint Genome Institute"/>
            <person name="Steindorff A.S."/>
            <person name="Carver A."/>
            <person name="Calhoun S."/>
            <person name="Stillman K."/>
            <person name="Liu H."/>
            <person name="Lipzen A."/>
            <person name="Pangilinan J."/>
            <person name="Labutti K."/>
            <person name="Bruns T.D."/>
            <person name="Grigoriev I.V."/>
        </authorList>
    </citation>
    <scope>NUCLEOTIDE SEQUENCE [LARGE SCALE GENOMIC DNA]</scope>
    <source>
        <strain evidence="1 2">CBS 144469</strain>
    </source>
</reference>
<dbReference type="EMBL" id="JACGCI010000126">
    <property type="protein sequence ID" value="KAF6744154.1"/>
    <property type="molecule type" value="Genomic_DNA"/>
</dbReference>
<protein>
    <submittedName>
        <fullName evidence="1">Uncharacterized protein</fullName>
    </submittedName>
</protein>
<gene>
    <name evidence="1" type="ORF">DFP72DRAFT_930097</name>
</gene>
<organism evidence="1 2">
    <name type="scientific">Ephemerocybe angulata</name>
    <dbReference type="NCBI Taxonomy" id="980116"/>
    <lineage>
        <taxon>Eukaryota</taxon>
        <taxon>Fungi</taxon>
        <taxon>Dikarya</taxon>
        <taxon>Basidiomycota</taxon>
        <taxon>Agaricomycotina</taxon>
        <taxon>Agaricomycetes</taxon>
        <taxon>Agaricomycetidae</taxon>
        <taxon>Agaricales</taxon>
        <taxon>Agaricineae</taxon>
        <taxon>Psathyrellaceae</taxon>
        <taxon>Ephemerocybe</taxon>
    </lineage>
</organism>
<proteinExistence type="predicted"/>
<evidence type="ECO:0000313" key="1">
    <source>
        <dbReference type="EMBL" id="KAF6744154.1"/>
    </source>
</evidence>
<keyword evidence="2" id="KW-1185">Reference proteome</keyword>
<sequence length="153" mass="16653">MLKPEHTFQNTARIHAQITTGSMAVIYGALDAATGAPFCVLITSCCCFERRFSFVSRKSTMAWNMMVRNVVTRMAQNVKTPSRRAEHMKAPPADTTEAQRDSSIVLGFLGVVASAGRFIWAIAMSAARSNIAPEFVFMVDGGVSLVKGSGKRF</sequence>
<name>A0A8H6LVX6_9AGAR</name>
<comment type="caution">
    <text evidence="1">The sequence shown here is derived from an EMBL/GenBank/DDBJ whole genome shotgun (WGS) entry which is preliminary data.</text>
</comment>